<dbReference type="Proteomes" id="UP001152523">
    <property type="component" value="Unassembled WGS sequence"/>
</dbReference>
<feature type="non-terminal residue" evidence="1">
    <location>
        <position position="111"/>
    </location>
</feature>
<dbReference type="EMBL" id="CAMAPF010001118">
    <property type="protein sequence ID" value="CAH9146855.1"/>
    <property type="molecule type" value="Genomic_DNA"/>
</dbReference>
<evidence type="ECO:0000313" key="1">
    <source>
        <dbReference type="EMBL" id="CAH9146855.1"/>
    </source>
</evidence>
<keyword evidence="2" id="KW-1185">Reference proteome</keyword>
<gene>
    <name evidence="1" type="ORF">CEPIT_LOCUS43297</name>
</gene>
<name>A0AAV0GG26_9ASTE</name>
<proteinExistence type="predicted"/>
<accession>A0AAV0GG26</accession>
<organism evidence="1 2">
    <name type="scientific">Cuscuta epithymum</name>
    <dbReference type="NCBI Taxonomy" id="186058"/>
    <lineage>
        <taxon>Eukaryota</taxon>
        <taxon>Viridiplantae</taxon>
        <taxon>Streptophyta</taxon>
        <taxon>Embryophyta</taxon>
        <taxon>Tracheophyta</taxon>
        <taxon>Spermatophyta</taxon>
        <taxon>Magnoliopsida</taxon>
        <taxon>eudicotyledons</taxon>
        <taxon>Gunneridae</taxon>
        <taxon>Pentapetalae</taxon>
        <taxon>asterids</taxon>
        <taxon>lamiids</taxon>
        <taxon>Solanales</taxon>
        <taxon>Convolvulaceae</taxon>
        <taxon>Cuscuteae</taxon>
        <taxon>Cuscuta</taxon>
        <taxon>Cuscuta subgen. Cuscuta</taxon>
    </lineage>
</organism>
<sequence>MPRQIGVAKKCCGCLCEGSIPPRAKAAVDNLSSGQTFDLEMEANYEHNEMEKLAQTYEYMEMDKEDETIFARSHEFGCSRWSIESVGTITSEKSGMAGGKVVFLASRRLIT</sequence>
<comment type="caution">
    <text evidence="1">The sequence shown here is derived from an EMBL/GenBank/DDBJ whole genome shotgun (WGS) entry which is preliminary data.</text>
</comment>
<evidence type="ECO:0000313" key="2">
    <source>
        <dbReference type="Proteomes" id="UP001152523"/>
    </source>
</evidence>
<dbReference type="AlphaFoldDB" id="A0AAV0GG26"/>
<reference evidence="1" key="1">
    <citation type="submission" date="2022-07" db="EMBL/GenBank/DDBJ databases">
        <authorList>
            <person name="Macas J."/>
            <person name="Novak P."/>
            <person name="Neumann P."/>
        </authorList>
    </citation>
    <scope>NUCLEOTIDE SEQUENCE</scope>
</reference>
<protein>
    <submittedName>
        <fullName evidence="1">Uncharacterized protein</fullName>
    </submittedName>
</protein>